<evidence type="ECO:0000313" key="3">
    <source>
        <dbReference type="Proteomes" id="UP000821837"/>
    </source>
</evidence>
<evidence type="ECO:0000256" key="1">
    <source>
        <dbReference type="SAM" id="MobiDB-lite"/>
    </source>
</evidence>
<evidence type="ECO:0000313" key="2">
    <source>
        <dbReference type="EMBL" id="KAH7938733.1"/>
    </source>
</evidence>
<dbReference type="EMBL" id="JABSTV010001254">
    <property type="protein sequence ID" value="KAH7938733.1"/>
    <property type="molecule type" value="Genomic_DNA"/>
</dbReference>
<gene>
    <name evidence="2" type="ORF">HPB52_000152</name>
</gene>
<protein>
    <submittedName>
        <fullName evidence="2">Uncharacterized protein</fullName>
    </submittedName>
</protein>
<proteinExistence type="predicted"/>
<reference evidence="2" key="1">
    <citation type="journal article" date="2020" name="Cell">
        <title>Large-Scale Comparative Analyses of Tick Genomes Elucidate Their Genetic Diversity and Vector Capacities.</title>
        <authorList>
            <consortium name="Tick Genome and Microbiome Consortium (TIGMIC)"/>
            <person name="Jia N."/>
            <person name="Wang J."/>
            <person name="Shi W."/>
            <person name="Du L."/>
            <person name="Sun Y."/>
            <person name="Zhan W."/>
            <person name="Jiang J.F."/>
            <person name="Wang Q."/>
            <person name="Zhang B."/>
            <person name="Ji P."/>
            <person name="Bell-Sakyi L."/>
            <person name="Cui X.M."/>
            <person name="Yuan T.T."/>
            <person name="Jiang B.G."/>
            <person name="Yang W.F."/>
            <person name="Lam T.T."/>
            <person name="Chang Q.C."/>
            <person name="Ding S.J."/>
            <person name="Wang X.J."/>
            <person name="Zhu J.G."/>
            <person name="Ruan X.D."/>
            <person name="Zhao L."/>
            <person name="Wei J.T."/>
            <person name="Ye R.Z."/>
            <person name="Que T.C."/>
            <person name="Du C.H."/>
            <person name="Zhou Y.H."/>
            <person name="Cheng J.X."/>
            <person name="Dai P.F."/>
            <person name="Guo W.B."/>
            <person name="Han X.H."/>
            <person name="Huang E.J."/>
            <person name="Li L.F."/>
            <person name="Wei W."/>
            <person name="Gao Y.C."/>
            <person name="Liu J.Z."/>
            <person name="Shao H.Z."/>
            <person name="Wang X."/>
            <person name="Wang C.C."/>
            <person name="Yang T.C."/>
            <person name="Huo Q.B."/>
            <person name="Li W."/>
            <person name="Chen H.Y."/>
            <person name="Chen S.E."/>
            <person name="Zhou L.G."/>
            <person name="Ni X.B."/>
            <person name="Tian J.H."/>
            <person name="Sheng Y."/>
            <person name="Liu T."/>
            <person name="Pan Y.S."/>
            <person name="Xia L.Y."/>
            <person name="Li J."/>
            <person name="Zhao F."/>
            <person name="Cao W.C."/>
        </authorList>
    </citation>
    <scope>NUCLEOTIDE SEQUENCE</scope>
    <source>
        <strain evidence="2">Rsan-2018</strain>
    </source>
</reference>
<dbReference type="Proteomes" id="UP000821837">
    <property type="component" value="Chromosome 8"/>
</dbReference>
<name>A0A9D4PE74_RHISA</name>
<organism evidence="2 3">
    <name type="scientific">Rhipicephalus sanguineus</name>
    <name type="common">Brown dog tick</name>
    <name type="synonym">Ixodes sanguineus</name>
    <dbReference type="NCBI Taxonomy" id="34632"/>
    <lineage>
        <taxon>Eukaryota</taxon>
        <taxon>Metazoa</taxon>
        <taxon>Ecdysozoa</taxon>
        <taxon>Arthropoda</taxon>
        <taxon>Chelicerata</taxon>
        <taxon>Arachnida</taxon>
        <taxon>Acari</taxon>
        <taxon>Parasitiformes</taxon>
        <taxon>Ixodida</taxon>
        <taxon>Ixodoidea</taxon>
        <taxon>Ixodidae</taxon>
        <taxon>Rhipicephalinae</taxon>
        <taxon>Rhipicephalus</taxon>
        <taxon>Rhipicephalus</taxon>
    </lineage>
</organism>
<accession>A0A9D4PE74</accession>
<feature type="region of interest" description="Disordered" evidence="1">
    <location>
        <begin position="32"/>
        <end position="52"/>
    </location>
</feature>
<reference evidence="2" key="2">
    <citation type="submission" date="2021-09" db="EMBL/GenBank/DDBJ databases">
        <authorList>
            <person name="Jia N."/>
            <person name="Wang J."/>
            <person name="Shi W."/>
            <person name="Du L."/>
            <person name="Sun Y."/>
            <person name="Zhan W."/>
            <person name="Jiang J."/>
            <person name="Wang Q."/>
            <person name="Zhang B."/>
            <person name="Ji P."/>
            <person name="Sakyi L.B."/>
            <person name="Cui X."/>
            <person name="Yuan T."/>
            <person name="Jiang B."/>
            <person name="Yang W."/>
            <person name="Lam T.T.-Y."/>
            <person name="Chang Q."/>
            <person name="Ding S."/>
            <person name="Wang X."/>
            <person name="Zhu J."/>
            <person name="Ruan X."/>
            <person name="Zhao L."/>
            <person name="Wei J."/>
            <person name="Que T."/>
            <person name="Du C."/>
            <person name="Cheng J."/>
            <person name="Dai P."/>
            <person name="Han X."/>
            <person name="Huang E."/>
            <person name="Gao Y."/>
            <person name="Liu J."/>
            <person name="Shao H."/>
            <person name="Ye R."/>
            <person name="Li L."/>
            <person name="Wei W."/>
            <person name="Wang X."/>
            <person name="Wang C."/>
            <person name="Huo Q."/>
            <person name="Li W."/>
            <person name="Guo W."/>
            <person name="Chen H."/>
            <person name="Chen S."/>
            <person name="Zhou L."/>
            <person name="Zhou L."/>
            <person name="Ni X."/>
            <person name="Tian J."/>
            <person name="Zhou Y."/>
            <person name="Sheng Y."/>
            <person name="Liu T."/>
            <person name="Pan Y."/>
            <person name="Xia L."/>
            <person name="Li J."/>
            <person name="Zhao F."/>
            <person name="Cao W."/>
        </authorList>
    </citation>
    <scope>NUCLEOTIDE SEQUENCE</scope>
    <source>
        <strain evidence="2">Rsan-2018</strain>
        <tissue evidence="2">Larvae</tissue>
    </source>
</reference>
<keyword evidence="3" id="KW-1185">Reference proteome</keyword>
<dbReference type="AlphaFoldDB" id="A0A9D4PE74"/>
<dbReference type="VEuPathDB" id="VectorBase:RSAN_048530"/>
<sequence>MVRDGEWDEKTKCVDAGDADYDDYVNDAAGVEETPVEEASDNRAEKSETSQISEKMYAERFNSGKYKDEEADRNYVKAGHVLEIEKAIRDVAFKDTDTHVILLEKHFTEIASCGKSSSFPGIFAVVAG</sequence>
<comment type="caution">
    <text evidence="2">The sequence shown here is derived from an EMBL/GenBank/DDBJ whole genome shotgun (WGS) entry which is preliminary data.</text>
</comment>